<feature type="non-terminal residue" evidence="3">
    <location>
        <position position="1"/>
    </location>
</feature>
<feature type="compositionally biased region" description="Low complexity" evidence="2">
    <location>
        <begin position="33"/>
        <end position="54"/>
    </location>
</feature>
<evidence type="ECO:0000313" key="3">
    <source>
        <dbReference type="EMBL" id="GFR43579.1"/>
    </source>
</evidence>
<evidence type="ECO:0000313" key="4">
    <source>
        <dbReference type="Proteomes" id="UP001054857"/>
    </source>
</evidence>
<accession>A0AAD3HJF6</accession>
<evidence type="ECO:0000256" key="1">
    <source>
        <dbReference type="SAM" id="Coils"/>
    </source>
</evidence>
<feature type="coiled-coil region" evidence="1">
    <location>
        <begin position="71"/>
        <end position="98"/>
    </location>
</feature>
<protein>
    <submittedName>
        <fullName evidence="3">Uncharacterized protein</fullName>
    </submittedName>
</protein>
<dbReference type="EMBL" id="BMAR01000006">
    <property type="protein sequence ID" value="GFR43579.1"/>
    <property type="molecule type" value="Genomic_DNA"/>
</dbReference>
<keyword evidence="1" id="KW-0175">Coiled coil</keyword>
<feature type="compositionally biased region" description="Acidic residues" evidence="2">
    <location>
        <begin position="158"/>
        <end position="169"/>
    </location>
</feature>
<comment type="caution">
    <text evidence="3">The sequence shown here is derived from an EMBL/GenBank/DDBJ whole genome shotgun (WGS) entry which is preliminary data.</text>
</comment>
<name>A0AAD3HJF6_9CHLO</name>
<organism evidence="3 4">
    <name type="scientific">Astrephomene gubernaculifera</name>
    <dbReference type="NCBI Taxonomy" id="47775"/>
    <lineage>
        <taxon>Eukaryota</taxon>
        <taxon>Viridiplantae</taxon>
        <taxon>Chlorophyta</taxon>
        <taxon>core chlorophytes</taxon>
        <taxon>Chlorophyceae</taxon>
        <taxon>CS clade</taxon>
        <taxon>Chlamydomonadales</taxon>
        <taxon>Astrephomenaceae</taxon>
        <taxon>Astrephomene</taxon>
    </lineage>
</organism>
<feature type="region of interest" description="Disordered" evidence="2">
    <location>
        <begin position="15"/>
        <end position="71"/>
    </location>
</feature>
<gene>
    <name evidence="3" type="ORF">Agub_g4675</name>
</gene>
<feature type="region of interest" description="Disordered" evidence="2">
    <location>
        <begin position="136"/>
        <end position="169"/>
    </location>
</feature>
<reference evidence="3 4" key="1">
    <citation type="journal article" date="2021" name="Sci. Rep.">
        <title>Genome sequencing of the multicellular alga Astrephomene provides insights into convergent evolution of germ-soma differentiation.</title>
        <authorList>
            <person name="Yamashita S."/>
            <person name="Yamamoto K."/>
            <person name="Matsuzaki R."/>
            <person name="Suzuki S."/>
            <person name="Yamaguchi H."/>
            <person name="Hirooka S."/>
            <person name="Minakuchi Y."/>
            <person name="Miyagishima S."/>
            <person name="Kawachi M."/>
            <person name="Toyoda A."/>
            <person name="Nozaki H."/>
        </authorList>
    </citation>
    <scope>NUCLEOTIDE SEQUENCE [LARGE SCALE GENOMIC DNA]</scope>
    <source>
        <strain evidence="3 4">NIES-4017</strain>
    </source>
</reference>
<sequence>GEAEAAERLVERLEQMLQEEEEQEEAVRKQAEARQQQQQEQQGGQQQQQQVAGLPSDWNEGGLGGSWHVSGAEVAERAEVLQELIEEVERRQREGEAAPEMQQKLYSLLEAGDTAGLEALVGREAVHWISEQLQEAVQEQQEEEQQQGAAGEQQKQQEEEEDAEFDPELDAPELALGWRLKPSFMRRFAAVLEERTEGLAALAARG</sequence>
<dbReference type="Proteomes" id="UP001054857">
    <property type="component" value="Unassembled WGS sequence"/>
</dbReference>
<keyword evidence="4" id="KW-1185">Reference proteome</keyword>
<dbReference type="AlphaFoldDB" id="A0AAD3HJF6"/>
<proteinExistence type="predicted"/>
<evidence type="ECO:0000256" key="2">
    <source>
        <dbReference type="SAM" id="MobiDB-lite"/>
    </source>
</evidence>
<feature type="non-terminal residue" evidence="3">
    <location>
        <position position="206"/>
    </location>
</feature>